<evidence type="ECO:0000313" key="2">
    <source>
        <dbReference type="EMBL" id="PXX75311.1"/>
    </source>
</evidence>
<comment type="caution">
    <text evidence="2">The sequence shown here is derived from an EMBL/GenBank/DDBJ whole genome shotgun (WGS) entry which is preliminary data.</text>
</comment>
<dbReference type="AlphaFoldDB" id="A0A318KKH9"/>
<keyword evidence="3" id="KW-1185">Reference proteome</keyword>
<dbReference type="GO" id="GO:0004040">
    <property type="term" value="F:amidase activity"/>
    <property type="evidence" value="ECO:0007669"/>
    <property type="project" value="InterPro"/>
</dbReference>
<dbReference type="OrthoDB" id="9816557at2"/>
<reference evidence="2 3" key="1">
    <citation type="submission" date="2018-05" db="EMBL/GenBank/DDBJ databases">
        <title>Genomic Encyclopedia of Type Strains, Phase IV (KMG-IV): sequencing the most valuable type-strain genomes for metagenomic binning, comparative biology and taxonomic classification.</title>
        <authorList>
            <person name="Goeker M."/>
        </authorList>
    </citation>
    <scope>NUCLEOTIDE SEQUENCE [LARGE SCALE GENOMIC DNA]</scope>
    <source>
        <strain evidence="2 3">JC118</strain>
    </source>
</reference>
<organism evidence="2 3">
    <name type="scientific">Dielma fastidiosa</name>
    <dbReference type="NCBI Taxonomy" id="1034346"/>
    <lineage>
        <taxon>Bacteria</taxon>
        <taxon>Bacillati</taxon>
        <taxon>Bacillota</taxon>
        <taxon>Erysipelotrichia</taxon>
        <taxon>Erysipelotrichales</taxon>
        <taxon>Erysipelotrichaceae</taxon>
        <taxon>Dielma</taxon>
    </lineage>
</organism>
<dbReference type="Pfam" id="PF01832">
    <property type="entry name" value="Glucosaminidase"/>
    <property type="match status" value="1"/>
</dbReference>
<dbReference type="STRING" id="1034346.GCA_000313565_03165"/>
<dbReference type="EMBL" id="QJKH01000018">
    <property type="protein sequence ID" value="PXX75311.1"/>
    <property type="molecule type" value="Genomic_DNA"/>
</dbReference>
<feature type="domain" description="Mannosyl-glycoprotein endo-beta-N-acetylglucosamidase-like" evidence="1">
    <location>
        <begin position="30"/>
        <end position="100"/>
    </location>
</feature>
<name>A0A318KKH9_9FIRM</name>
<dbReference type="Gene3D" id="1.10.530.10">
    <property type="match status" value="1"/>
</dbReference>
<gene>
    <name evidence="2" type="ORF">DES51_11841</name>
</gene>
<evidence type="ECO:0000313" key="3">
    <source>
        <dbReference type="Proteomes" id="UP000247612"/>
    </source>
</evidence>
<accession>A0A318KKH9</accession>
<dbReference type="InterPro" id="IPR002901">
    <property type="entry name" value="MGlyc_endo_b_GlcNAc-like_dom"/>
</dbReference>
<evidence type="ECO:0000259" key="1">
    <source>
        <dbReference type="Pfam" id="PF01832"/>
    </source>
</evidence>
<dbReference type="Proteomes" id="UP000247612">
    <property type="component" value="Unassembled WGS sequence"/>
</dbReference>
<sequence>MSSAETRIDENHTPLDAISSRLTPLSGLEFYEMATDYGIDASFALATWAWETGWGTSELWLNSNNPAGITCGDVYCSYDSQKQGLQAMFNLMRYYVNELGRNTVASVREKWSESEDAEMIVQIMEEIHGPNKSS</sequence>
<protein>
    <submittedName>
        <fullName evidence="2">Mannosyl-glycoprotein endo-beta-N-acetylglucosaminidase</fullName>
    </submittedName>
</protein>
<proteinExistence type="predicted"/>
<dbReference type="RefSeq" id="WP_022939444.1">
    <property type="nucleotide sequence ID" value="NZ_CABKRQ010000009.1"/>
</dbReference>